<dbReference type="Pfam" id="PF13561">
    <property type="entry name" value="adh_short_C2"/>
    <property type="match status" value="1"/>
</dbReference>
<proteinExistence type="inferred from homology"/>
<organism evidence="2 3">
    <name type="scientific">Streptomyces thinghirensis</name>
    <dbReference type="NCBI Taxonomy" id="551547"/>
    <lineage>
        <taxon>Bacteria</taxon>
        <taxon>Bacillati</taxon>
        <taxon>Actinomycetota</taxon>
        <taxon>Actinomycetes</taxon>
        <taxon>Kitasatosporales</taxon>
        <taxon>Streptomycetaceae</taxon>
        <taxon>Streptomyces</taxon>
    </lineage>
</organism>
<accession>A0ABP9T4V4</accession>
<dbReference type="InterPro" id="IPR020904">
    <property type="entry name" value="Sc_DH/Rdtase_CS"/>
</dbReference>
<dbReference type="EMBL" id="BAABJR010000009">
    <property type="protein sequence ID" value="GAA5210842.1"/>
    <property type="molecule type" value="Genomic_DNA"/>
</dbReference>
<gene>
    <name evidence="2" type="ORF">GCM10023323_40080</name>
</gene>
<dbReference type="InterPro" id="IPR036291">
    <property type="entry name" value="NAD(P)-bd_dom_sf"/>
</dbReference>
<dbReference type="Gene3D" id="3.40.50.720">
    <property type="entry name" value="NAD(P)-binding Rossmann-like Domain"/>
    <property type="match status" value="1"/>
</dbReference>
<evidence type="ECO:0000313" key="2">
    <source>
        <dbReference type="EMBL" id="GAA5210842.1"/>
    </source>
</evidence>
<dbReference type="Proteomes" id="UP001499878">
    <property type="component" value="Unassembled WGS sequence"/>
</dbReference>
<sequence>MKRLEGKVAVVTGTSPHIGGAIARGFAAEGARVVCTDLSESHAKTCAEQIEAVGGEAFAVAGDVTDPAHVQEVVDRAADRWGHVDVLINNAVWFNKKGLLTVPLEEYRRQLDIILGGAFLFTRAAAESMIRTGTRGSIVNILSTAAWQGEPGNIAYSTGKSGLINFTRSAAMELARHGIRVNGFTPTVTLPEDPEVARRAMAEAMAAPSEYPMDFVGQFPLGRLPVPSDYVPALVFLASDESQMVTGGNITVDGGATAKYWPWTPHPGTAEATTSEGGM</sequence>
<evidence type="ECO:0000256" key="1">
    <source>
        <dbReference type="ARBA" id="ARBA00006484"/>
    </source>
</evidence>
<dbReference type="PROSITE" id="PS00061">
    <property type="entry name" value="ADH_SHORT"/>
    <property type="match status" value="1"/>
</dbReference>
<dbReference type="SUPFAM" id="SSF51735">
    <property type="entry name" value="NAD(P)-binding Rossmann-fold domains"/>
    <property type="match status" value="1"/>
</dbReference>
<dbReference type="PRINTS" id="PR00080">
    <property type="entry name" value="SDRFAMILY"/>
</dbReference>
<comment type="caution">
    <text evidence="2">The sequence shown here is derived from an EMBL/GenBank/DDBJ whole genome shotgun (WGS) entry which is preliminary data.</text>
</comment>
<dbReference type="RefSeq" id="WP_345632212.1">
    <property type="nucleotide sequence ID" value="NZ_BAABJR010000009.1"/>
</dbReference>
<name>A0ABP9T4V4_9ACTN</name>
<comment type="similarity">
    <text evidence="1">Belongs to the short-chain dehydrogenases/reductases (SDR) family.</text>
</comment>
<reference evidence="3" key="1">
    <citation type="journal article" date="2019" name="Int. J. Syst. Evol. Microbiol.">
        <title>The Global Catalogue of Microorganisms (GCM) 10K type strain sequencing project: providing services to taxonomists for standard genome sequencing and annotation.</title>
        <authorList>
            <consortium name="The Broad Institute Genomics Platform"/>
            <consortium name="The Broad Institute Genome Sequencing Center for Infectious Disease"/>
            <person name="Wu L."/>
            <person name="Ma J."/>
        </authorList>
    </citation>
    <scope>NUCLEOTIDE SEQUENCE [LARGE SCALE GENOMIC DNA]</scope>
    <source>
        <strain evidence="3">JCM 18306</strain>
    </source>
</reference>
<dbReference type="PRINTS" id="PR00081">
    <property type="entry name" value="GDHRDH"/>
</dbReference>
<evidence type="ECO:0000313" key="3">
    <source>
        <dbReference type="Proteomes" id="UP001499878"/>
    </source>
</evidence>
<dbReference type="CDD" id="cd05233">
    <property type="entry name" value="SDR_c"/>
    <property type="match status" value="1"/>
</dbReference>
<keyword evidence="3" id="KW-1185">Reference proteome</keyword>
<dbReference type="PANTHER" id="PTHR42760">
    <property type="entry name" value="SHORT-CHAIN DEHYDROGENASES/REDUCTASES FAMILY MEMBER"/>
    <property type="match status" value="1"/>
</dbReference>
<protein>
    <submittedName>
        <fullName evidence="2">Glucose 1-dehydrogenase</fullName>
    </submittedName>
</protein>
<dbReference type="InterPro" id="IPR002347">
    <property type="entry name" value="SDR_fam"/>
</dbReference>